<dbReference type="Gene3D" id="3.40.720.10">
    <property type="entry name" value="Alkaline Phosphatase, subunit A"/>
    <property type="match status" value="1"/>
</dbReference>
<comment type="similarity">
    <text evidence="1">Belongs to the sulfatase family.</text>
</comment>
<reference evidence="3" key="1">
    <citation type="submission" date="2018-05" db="EMBL/GenBank/DDBJ databases">
        <authorList>
            <person name="Lanie J.A."/>
            <person name="Ng W.-L."/>
            <person name="Kazmierczak K.M."/>
            <person name="Andrzejewski T.M."/>
            <person name="Davidsen T.M."/>
            <person name="Wayne K.J."/>
            <person name="Tettelin H."/>
            <person name="Glass J.I."/>
            <person name="Rusch D."/>
            <person name="Podicherti R."/>
            <person name="Tsui H.-C.T."/>
            <person name="Winkler M.E."/>
        </authorList>
    </citation>
    <scope>NUCLEOTIDE SEQUENCE</scope>
</reference>
<feature type="non-terminal residue" evidence="3">
    <location>
        <position position="223"/>
    </location>
</feature>
<dbReference type="InterPro" id="IPR050738">
    <property type="entry name" value="Sulfatase"/>
</dbReference>
<feature type="domain" description="Sulfatase N-terminal" evidence="2">
    <location>
        <begin position="22"/>
        <end position="156"/>
    </location>
</feature>
<evidence type="ECO:0000256" key="1">
    <source>
        <dbReference type="ARBA" id="ARBA00008779"/>
    </source>
</evidence>
<dbReference type="Pfam" id="PF00884">
    <property type="entry name" value="Sulfatase"/>
    <property type="match status" value="1"/>
</dbReference>
<dbReference type="InterPro" id="IPR000917">
    <property type="entry name" value="Sulfatase_N"/>
</dbReference>
<evidence type="ECO:0000313" key="3">
    <source>
        <dbReference type="EMBL" id="SVE08933.1"/>
    </source>
</evidence>
<dbReference type="AlphaFoldDB" id="A0A383AMU5"/>
<dbReference type="EMBL" id="UINC01193354">
    <property type="protein sequence ID" value="SVE08933.1"/>
    <property type="molecule type" value="Genomic_DNA"/>
</dbReference>
<dbReference type="InterPro" id="IPR017850">
    <property type="entry name" value="Alkaline_phosphatase_core_sf"/>
</dbReference>
<dbReference type="SUPFAM" id="SSF53649">
    <property type="entry name" value="Alkaline phosphatase-like"/>
    <property type="match status" value="1"/>
</dbReference>
<sequence length="223" mass="24838">MKPLFAFLIAAFLHTSLAAAQPNIVLVFIDDMGWGDFSCFGNKATRTPHIDRLAKEGIRFEQFYVNSPICSPSRTAISTGQYPQRWRITSYLAHRAINNRRGMAQWLDPKAPMLARALHQAGYATGHFGKWHMGGQRDVAEAPAITEYGFDDSLTNFEGMGPKLLPLTLKPGQDPKKPGRIWGGAVNLGEGVRWMQRSEITGGFVDEAIPFIKKAVKAKKPFY</sequence>
<proteinExistence type="inferred from homology"/>
<dbReference type="PANTHER" id="PTHR42693">
    <property type="entry name" value="ARYLSULFATASE FAMILY MEMBER"/>
    <property type="match status" value="1"/>
</dbReference>
<gene>
    <name evidence="3" type="ORF">METZ01_LOCUS461787</name>
</gene>
<accession>A0A383AMU5</accession>
<dbReference type="PANTHER" id="PTHR42693:SF33">
    <property type="entry name" value="ARYLSULFATASE"/>
    <property type="match status" value="1"/>
</dbReference>
<evidence type="ECO:0000259" key="2">
    <source>
        <dbReference type="Pfam" id="PF00884"/>
    </source>
</evidence>
<organism evidence="3">
    <name type="scientific">marine metagenome</name>
    <dbReference type="NCBI Taxonomy" id="408172"/>
    <lineage>
        <taxon>unclassified sequences</taxon>
        <taxon>metagenomes</taxon>
        <taxon>ecological metagenomes</taxon>
    </lineage>
</organism>
<name>A0A383AMU5_9ZZZZ</name>
<dbReference type="GO" id="GO:0004065">
    <property type="term" value="F:arylsulfatase activity"/>
    <property type="evidence" value="ECO:0007669"/>
    <property type="project" value="TreeGrafter"/>
</dbReference>
<protein>
    <recommendedName>
        <fullName evidence="2">Sulfatase N-terminal domain-containing protein</fullName>
    </recommendedName>
</protein>